<sequence length="234" mass="25353">MLSFFTVLASTTLAVLAAPARRTDSYSAQCDLSSIVLKVDDPNFNFTFPDVAPRYVTLGLGTQNYTCSDEGKYVSSGARAALFDTSCLAANYPDAFSVATSTVFEVISQDPEGFVDAFVGGDWQQWAENTTYYEDAPVSLVGEHFFIKNADGSISPRFQVNDEFVVGKLAQSTPAPDATKAVPWLELDGIDGTLANLFFRTNTQGGVAPTSCDPHVDTEEIVVPYVAGYDFYHI</sequence>
<keyword evidence="1" id="KW-0732">Signal</keyword>
<evidence type="ECO:0000313" key="2">
    <source>
        <dbReference type="EMBL" id="KIY65377.1"/>
    </source>
</evidence>
<accession>A0A0D7B4G8</accession>
<dbReference type="PANTHER" id="PTHR35567:SF1">
    <property type="entry name" value="CONSERVED FUNGAL PROTEIN (AFU_ORTHOLOGUE AFUA_1G14230)"/>
    <property type="match status" value="1"/>
</dbReference>
<name>A0A0D7B4G8_9AGAR</name>
<dbReference type="AlphaFoldDB" id="A0A0D7B4G8"/>
<protein>
    <recommendedName>
        <fullName evidence="4">Malate dehydrogenase</fullName>
    </recommendedName>
</protein>
<feature type="signal peptide" evidence="1">
    <location>
        <begin position="1"/>
        <end position="17"/>
    </location>
</feature>
<evidence type="ECO:0000313" key="3">
    <source>
        <dbReference type="Proteomes" id="UP000054007"/>
    </source>
</evidence>
<dbReference type="InterPro" id="IPR021851">
    <property type="entry name" value="DUF3455"/>
</dbReference>
<dbReference type="OrthoDB" id="1859733at2759"/>
<reference evidence="2 3" key="1">
    <citation type="journal article" date="2015" name="Fungal Genet. Biol.">
        <title>Evolution of novel wood decay mechanisms in Agaricales revealed by the genome sequences of Fistulina hepatica and Cylindrobasidium torrendii.</title>
        <authorList>
            <person name="Floudas D."/>
            <person name="Held B.W."/>
            <person name="Riley R."/>
            <person name="Nagy L.G."/>
            <person name="Koehler G."/>
            <person name="Ransdell A.S."/>
            <person name="Younus H."/>
            <person name="Chow J."/>
            <person name="Chiniquy J."/>
            <person name="Lipzen A."/>
            <person name="Tritt A."/>
            <person name="Sun H."/>
            <person name="Haridas S."/>
            <person name="LaButti K."/>
            <person name="Ohm R.A."/>
            <person name="Kues U."/>
            <person name="Blanchette R.A."/>
            <person name="Grigoriev I.V."/>
            <person name="Minto R.E."/>
            <person name="Hibbett D.S."/>
        </authorList>
    </citation>
    <scope>NUCLEOTIDE SEQUENCE [LARGE SCALE GENOMIC DNA]</scope>
    <source>
        <strain evidence="2 3">FP15055 ss-10</strain>
    </source>
</reference>
<organism evidence="2 3">
    <name type="scientific">Cylindrobasidium torrendii FP15055 ss-10</name>
    <dbReference type="NCBI Taxonomy" id="1314674"/>
    <lineage>
        <taxon>Eukaryota</taxon>
        <taxon>Fungi</taxon>
        <taxon>Dikarya</taxon>
        <taxon>Basidiomycota</taxon>
        <taxon>Agaricomycotina</taxon>
        <taxon>Agaricomycetes</taxon>
        <taxon>Agaricomycetidae</taxon>
        <taxon>Agaricales</taxon>
        <taxon>Marasmiineae</taxon>
        <taxon>Physalacriaceae</taxon>
        <taxon>Cylindrobasidium</taxon>
    </lineage>
</organism>
<dbReference type="Proteomes" id="UP000054007">
    <property type="component" value="Unassembled WGS sequence"/>
</dbReference>
<gene>
    <name evidence="2" type="ORF">CYLTODRAFT_424379</name>
</gene>
<dbReference type="EMBL" id="KN880592">
    <property type="protein sequence ID" value="KIY65377.1"/>
    <property type="molecule type" value="Genomic_DNA"/>
</dbReference>
<proteinExistence type="predicted"/>
<evidence type="ECO:0000256" key="1">
    <source>
        <dbReference type="SAM" id="SignalP"/>
    </source>
</evidence>
<evidence type="ECO:0008006" key="4">
    <source>
        <dbReference type="Google" id="ProtNLM"/>
    </source>
</evidence>
<keyword evidence="3" id="KW-1185">Reference proteome</keyword>
<feature type="chain" id="PRO_5002316636" description="Malate dehydrogenase" evidence="1">
    <location>
        <begin position="18"/>
        <end position="234"/>
    </location>
</feature>
<dbReference type="PANTHER" id="PTHR35567">
    <property type="entry name" value="MALATE DEHYDROGENASE (AFU_ORTHOLOGUE AFUA_2G13800)"/>
    <property type="match status" value="1"/>
</dbReference>
<dbReference type="Pfam" id="PF11937">
    <property type="entry name" value="DUF3455"/>
    <property type="match status" value="1"/>
</dbReference>